<feature type="domain" description="Phage tail collar" evidence="3">
    <location>
        <begin position="44"/>
        <end position="100"/>
    </location>
</feature>
<proteinExistence type="predicted"/>
<dbReference type="EMBL" id="JBBUTI010000003">
    <property type="protein sequence ID" value="MEK8045716.1"/>
    <property type="molecule type" value="Genomic_DNA"/>
</dbReference>
<evidence type="ECO:0000259" key="3">
    <source>
        <dbReference type="Pfam" id="PF07484"/>
    </source>
</evidence>
<name>A0ABU9C1I6_9BURK</name>
<dbReference type="SUPFAM" id="SSF88874">
    <property type="entry name" value="Receptor-binding domain of short tail fibre protein gp12"/>
    <property type="match status" value="1"/>
</dbReference>
<feature type="chain" id="PRO_5046709734" evidence="2">
    <location>
        <begin position="38"/>
        <end position="212"/>
    </location>
</feature>
<dbReference type="Proteomes" id="UP001379945">
    <property type="component" value="Unassembled WGS sequence"/>
</dbReference>
<evidence type="ECO:0000256" key="1">
    <source>
        <dbReference type="SAM" id="MobiDB-lite"/>
    </source>
</evidence>
<protein>
    <submittedName>
        <fullName evidence="4">Tail fiber protein</fullName>
    </submittedName>
</protein>
<dbReference type="RefSeq" id="WP_341397999.1">
    <property type="nucleotide sequence ID" value="NZ_JBBUTI010000003.1"/>
</dbReference>
<accession>A0ABU9C1I6</accession>
<keyword evidence="5" id="KW-1185">Reference proteome</keyword>
<dbReference type="Pfam" id="PF07484">
    <property type="entry name" value="Collar"/>
    <property type="match status" value="1"/>
</dbReference>
<sequence>MSKLSVLSSLLVQQRRPAARAVAVALSMVALAPGAQAQAEPYLGQIMCAGFNFTPRGWAPLNGQLMSIQQNSALFSLLGTYFGGDGVQTFALPDARGRMVLHTGQAPGRNAYQHAQTGGSETTVLQTSQLPAHVHSVAPRGSSAVGTLGEPGNAVPAAAKKADTRYAAGPGDVAMSSTTTSPTGSNQPIDKMPPYLAINCFIATQGVYPSRD</sequence>
<comment type="caution">
    <text evidence="4">The sequence shown here is derived from an EMBL/GenBank/DDBJ whole genome shotgun (WGS) entry which is preliminary data.</text>
</comment>
<dbReference type="Gene3D" id="3.90.1340.10">
    <property type="entry name" value="Phage tail collar domain"/>
    <property type="match status" value="1"/>
</dbReference>
<reference evidence="4 5" key="1">
    <citation type="submission" date="2024-04" db="EMBL/GenBank/DDBJ databases">
        <title>Novel species of the genus Ideonella isolated from streams.</title>
        <authorList>
            <person name="Lu H."/>
        </authorList>
    </citation>
    <scope>NUCLEOTIDE SEQUENCE [LARGE SCALE GENOMIC DNA]</scope>
    <source>
        <strain evidence="4 5">LYT19W</strain>
    </source>
</reference>
<feature type="signal peptide" evidence="2">
    <location>
        <begin position="1"/>
        <end position="37"/>
    </location>
</feature>
<feature type="compositionally biased region" description="Polar residues" evidence="1">
    <location>
        <begin position="175"/>
        <end position="188"/>
    </location>
</feature>
<organism evidence="4 5">
    <name type="scientific">Ideonella margarita</name>
    <dbReference type="NCBI Taxonomy" id="2984191"/>
    <lineage>
        <taxon>Bacteria</taxon>
        <taxon>Pseudomonadati</taxon>
        <taxon>Pseudomonadota</taxon>
        <taxon>Betaproteobacteria</taxon>
        <taxon>Burkholderiales</taxon>
        <taxon>Sphaerotilaceae</taxon>
        <taxon>Ideonella</taxon>
    </lineage>
</organism>
<dbReference type="InterPro" id="IPR037053">
    <property type="entry name" value="Phage_tail_collar_dom_sf"/>
</dbReference>
<gene>
    <name evidence="4" type="ORF">AACH00_05075</name>
</gene>
<evidence type="ECO:0000256" key="2">
    <source>
        <dbReference type="SAM" id="SignalP"/>
    </source>
</evidence>
<evidence type="ECO:0000313" key="5">
    <source>
        <dbReference type="Proteomes" id="UP001379945"/>
    </source>
</evidence>
<evidence type="ECO:0000313" key="4">
    <source>
        <dbReference type="EMBL" id="MEK8045716.1"/>
    </source>
</evidence>
<keyword evidence="2" id="KW-0732">Signal</keyword>
<dbReference type="InterPro" id="IPR011083">
    <property type="entry name" value="Phage_tail_collar_dom"/>
</dbReference>
<feature type="region of interest" description="Disordered" evidence="1">
    <location>
        <begin position="169"/>
        <end position="190"/>
    </location>
</feature>